<proteinExistence type="predicted"/>
<evidence type="ECO:0000313" key="2">
    <source>
        <dbReference type="Proteomes" id="UP001174936"/>
    </source>
</evidence>
<name>A0AA39Y018_9PEZI</name>
<dbReference type="AlphaFoldDB" id="A0AA39Y018"/>
<organism evidence="1 2">
    <name type="scientific">Cercophora newfieldiana</name>
    <dbReference type="NCBI Taxonomy" id="92897"/>
    <lineage>
        <taxon>Eukaryota</taxon>
        <taxon>Fungi</taxon>
        <taxon>Dikarya</taxon>
        <taxon>Ascomycota</taxon>
        <taxon>Pezizomycotina</taxon>
        <taxon>Sordariomycetes</taxon>
        <taxon>Sordariomycetidae</taxon>
        <taxon>Sordariales</taxon>
        <taxon>Lasiosphaeriaceae</taxon>
        <taxon>Cercophora</taxon>
    </lineage>
</organism>
<sequence>MLGDLVFFSCPYSVSQPQKQPHAGSGPIRPLNAMFLSAKMFGVLGTSPSVACETSNNFQVVAQSSKTIG</sequence>
<gene>
    <name evidence="1" type="ORF">B0T16DRAFT_414979</name>
</gene>
<dbReference type="Proteomes" id="UP001174936">
    <property type="component" value="Unassembled WGS sequence"/>
</dbReference>
<keyword evidence="2" id="KW-1185">Reference proteome</keyword>
<accession>A0AA39Y018</accession>
<protein>
    <submittedName>
        <fullName evidence="1">Uncharacterized protein</fullName>
    </submittedName>
</protein>
<comment type="caution">
    <text evidence="1">The sequence shown here is derived from an EMBL/GenBank/DDBJ whole genome shotgun (WGS) entry which is preliminary data.</text>
</comment>
<dbReference type="EMBL" id="JAULSV010000005">
    <property type="protein sequence ID" value="KAK0642940.1"/>
    <property type="molecule type" value="Genomic_DNA"/>
</dbReference>
<evidence type="ECO:0000313" key="1">
    <source>
        <dbReference type="EMBL" id="KAK0642940.1"/>
    </source>
</evidence>
<reference evidence="1" key="1">
    <citation type="submission" date="2023-06" db="EMBL/GenBank/DDBJ databases">
        <title>Genome-scale phylogeny and comparative genomics of the fungal order Sordariales.</title>
        <authorList>
            <consortium name="Lawrence Berkeley National Laboratory"/>
            <person name="Hensen N."/>
            <person name="Bonometti L."/>
            <person name="Westerberg I."/>
            <person name="Brannstrom I.O."/>
            <person name="Guillou S."/>
            <person name="Cros-Aarteil S."/>
            <person name="Calhoun S."/>
            <person name="Haridas S."/>
            <person name="Kuo A."/>
            <person name="Mondo S."/>
            <person name="Pangilinan J."/>
            <person name="Riley R."/>
            <person name="Labutti K."/>
            <person name="Andreopoulos B."/>
            <person name="Lipzen A."/>
            <person name="Chen C."/>
            <person name="Yanf M."/>
            <person name="Daum C."/>
            <person name="Ng V."/>
            <person name="Clum A."/>
            <person name="Steindorff A."/>
            <person name="Ohm R."/>
            <person name="Martin F."/>
            <person name="Silar P."/>
            <person name="Natvig D."/>
            <person name="Lalanne C."/>
            <person name="Gautier V."/>
            <person name="Ament-Velasquez S.L."/>
            <person name="Kruys A."/>
            <person name="Hutchinson M.I."/>
            <person name="Powell A.J."/>
            <person name="Barry K."/>
            <person name="Miller A.N."/>
            <person name="Grigoriev I.V."/>
            <person name="Debuchy R."/>
            <person name="Gladieux P."/>
            <person name="Thoren M.H."/>
            <person name="Johannesson H."/>
        </authorList>
    </citation>
    <scope>NUCLEOTIDE SEQUENCE</scope>
    <source>
        <strain evidence="1">SMH2532-1</strain>
    </source>
</reference>